<evidence type="ECO:0000256" key="3">
    <source>
        <dbReference type="ARBA" id="ARBA00022801"/>
    </source>
</evidence>
<comment type="subunit">
    <text evidence="9">Homodimer.</text>
</comment>
<reference evidence="14 15" key="1">
    <citation type="submission" date="2020-07" db="EMBL/GenBank/DDBJ databases">
        <title>Spirosoma foliorum sp. nov., isolated from the leaves on the Nejang mountain Korea, Republic of.</title>
        <authorList>
            <person name="Ho H."/>
            <person name="Lee Y.-J."/>
            <person name="Nurcahyanto D.-A."/>
            <person name="Kim S.-G."/>
        </authorList>
    </citation>
    <scope>NUCLEOTIDE SEQUENCE [LARGE SCALE GENOMIC DNA]</scope>
    <source>
        <strain evidence="14 15">PL0136</strain>
    </source>
</reference>
<evidence type="ECO:0000256" key="9">
    <source>
        <dbReference type="RuleBase" id="RU361198"/>
    </source>
</evidence>
<dbReference type="PIRSF" id="PIRSF029900">
    <property type="entry name" value="Alpha-glucuronds"/>
    <property type="match status" value="1"/>
</dbReference>
<evidence type="ECO:0000259" key="13">
    <source>
        <dbReference type="Pfam" id="PF07488"/>
    </source>
</evidence>
<evidence type="ECO:0000256" key="8">
    <source>
        <dbReference type="PIRSR" id="PIRSR029900-1"/>
    </source>
</evidence>
<proteinExistence type="inferred from homology"/>
<dbReference type="InterPro" id="IPR017853">
    <property type="entry name" value="GH"/>
</dbReference>
<dbReference type="InterPro" id="IPR005154">
    <property type="entry name" value="Glyco_hydro_67_aGlcAse_N"/>
</dbReference>
<organism evidence="14 15">
    <name type="scientific">Spirosoma foliorum</name>
    <dbReference type="NCBI Taxonomy" id="2710596"/>
    <lineage>
        <taxon>Bacteria</taxon>
        <taxon>Pseudomonadati</taxon>
        <taxon>Bacteroidota</taxon>
        <taxon>Cytophagia</taxon>
        <taxon>Cytophagales</taxon>
        <taxon>Cytophagaceae</taxon>
        <taxon>Spirosoma</taxon>
    </lineage>
</organism>
<comment type="similarity">
    <text evidence="1 7 9">Belongs to the glycosyl hydrolase 67 family.</text>
</comment>
<evidence type="ECO:0000259" key="12">
    <source>
        <dbReference type="Pfam" id="PF07477"/>
    </source>
</evidence>
<keyword evidence="6 9" id="KW-0624">Polysaccharide degradation</keyword>
<keyword evidence="10" id="KW-0732">Signal</keyword>
<dbReference type="AlphaFoldDB" id="A0A7G5GVP0"/>
<accession>A0A7G5GVP0</accession>
<feature type="domain" description="Glycosyl hydrolase family 67 catalytic" evidence="13">
    <location>
        <begin position="136"/>
        <end position="477"/>
    </location>
</feature>
<dbReference type="Gene3D" id="3.90.1330.10">
    <property type="entry name" value="Alpha-glucuronidase, C-terminal domain"/>
    <property type="match status" value="1"/>
</dbReference>
<dbReference type="EMBL" id="CP059732">
    <property type="protein sequence ID" value="QMW02932.1"/>
    <property type="molecule type" value="Genomic_DNA"/>
</dbReference>
<dbReference type="SUPFAM" id="SSF51445">
    <property type="entry name" value="(Trans)glycosidases"/>
    <property type="match status" value="1"/>
</dbReference>
<feature type="active site" description="Proton acceptor" evidence="8">
    <location>
        <position position="367"/>
    </location>
</feature>
<feature type="signal peptide" evidence="10">
    <location>
        <begin position="1"/>
        <end position="17"/>
    </location>
</feature>
<name>A0A7G5GVP0_9BACT</name>
<feature type="active site" description="Proton donor" evidence="8">
    <location>
        <position position="293"/>
    </location>
</feature>
<dbReference type="InterPro" id="IPR011100">
    <property type="entry name" value="Glyco_hydro_67_cat"/>
</dbReference>
<dbReference type="Pfam" id="PF07477">
    <property type="entry name" value="Glyco_hydro_67C"/>
    <property type="match status" value="1"/>
</dbReference>
<dbReference type="GO" id="GO:0005576">
    <property type="term" value="C:extracellular region"/>
    <property type="evidence" value="ECO:0007669"/>
    <property type="project" value="InterPro"/>
</dbReference>
<evidence type="ECO:0000256" key="7">
    <source>
        <dbReference type="PIRNR" id="PIRNR029900"/>
    </source>
</evidence>
<keyword evidence="3 7" id="KW-0378">Hydrolase</keyword>
<sequence length="722" mass="81592">MKRLIFCLLLLSNLAHADDGYRLWLKYDLIKDVAKREEYARSCQFIAVSNQSPILKSAADELQMGLQGLLGKSIPIVASAGSRTGGVLLTVSKDASADPQQLTQEGYRITSRTTINIASKSDKGILYGVFALLRQVQMGQPIANLSLNSNPKIRYRLLNHWDNTNGTIERGYAGESLWKWYELPATVDPRYRDYARANASIGINGTVVNNVNASARFLTAEYLEKVAALANVFRAYGIRVYLSVYFPAPKTIGGLKTADPLDPEVRKWWADKTNEIYKLIPDFGGFLVKANSEGEPGPQDYGRTHADGANMLAEALTPYDGIVMWRAFVYKADPKADRFKAAHEEFTPLDGKFDKKVIIQVKNGPIDFQPREPFSPLFGNMPKTPLSMEFQITQEYTGFATHWVYEAPIFKECLESDTYIKGKVEASPEPTLGKFVVRGKDLPVDPSTVARVIDGSLHGYKMTAIAGVANTGSDRNWTGNPMAQANWYAYGRLAWDHTLSSEAIANEWIKMTLTSEPKAVKTIANLMLKSREIYVDYNTPIGLSRPWSGVHFAPEPWQEKSARPDWTAIYYHRADSIGLGFDRTATGSNALAQYRPEVQKQWNNPETCPLPYLLWFHHVPWTKKLSSGRTLWDELCTRFYTGADSVRWMQQQWAQVKPAIDPEIFADVTGRLATQHKEAIWWRDSWILYLQTYSKQPIPAPFPKPERTLEDVKRLSEIYKLR</sequence>
<dbReference type="InterPro" id="IPR029018">
    <property type="entry name" value="Hex-like_dom2"/>
</dbReference>
<dbReference type="InterPro" id="IPR037054">
    <property type="entry name" value="A-glucoronidase_C_sf"/>
</dbReference>
<dbReference type="PANTHER" id="PTHR39207">
    <property type="entry name" value="ALPHA-GLUCURONIDASE A"/>
    <property type="match status" value="1"/>
</dbReference>
<evidence type="ECO:0000256" key="2">
    <source>
        <dbReference type="ARBA" id="ARBA00022651"/>
    </source>
</evidence>
<feature type="domain" description="Alpha glucuronidase N-terminal" evidence="11">
    <location>
        <begin position="23"/>
        <end position="132"/>
    </location>
</feature>
<dbReference type="InterPro" id="IPR011099">
    <property type="entry name" value="Glyco_hydro_67_C"/>
</dbReference>
<evidence type="ECO:0000313" key="15">
    <source>
        <dbReference type="Proteomes" id="UP000515369"/>
    </source>
</evidence>
<evidence type="ECO:0000313" key="14">
    <source>
        <dbReference type="EMBL" id="QMW02932.1"/>
    </source>
</evidence>
<comment type="catalytic activity">
    <reaction evidence="9">
        <text>Hydrolysis of (1-&gt;2)-alpha-D-(4-O-methyl)glucuronosyl links in the main chain of hardwood xylans.</text>
        <dbReference type="EC" id="3.2.1.131"/>
    </reaction>
</comment>
<evidence type="ECO:0000256" key="4">
    <source>
        <dbReference type="ARBA" id="ARBA00023277"/>
    </source>
</evidence>
<evidence type="ECO:0000256" key="10">
    <source>
        <dbReference type="SAM" id="SignalP"/>
    </source>
</evidence>
<evidence type="ECO:0000256" key="5">
    <source>
        <dbReference type="ARBA" id="ARBA00023295"/>
    </source>
</evidence>
<dbReference type="Proteomes" id="UP000515369">
    <property type="component" value="Chromosome"/>
</dbReference>
<dbReference type="Pfam" id="PF07488">
    <property type="entry name" value="Glyco_hydro_67M"/>
    <property type="match status" value="1"/>
</dbReference>
<keyword evidence="5 7" id="KW-0326">Glycosidase</keyword>
<keyword evidence="4 9" id="KW-0119">Carbohydrate metabolism</keyword>
<dbReference type="GO" id="GO:0046559">
    <property type="term" value="F:alpha-glucuronidase activity"/>
    <property type="evidence" value="ECO:0007669"/>
    <property type="project" value="InterPro"/>
</dbReference>
<dbReference type="Gene3D" id="3.30.379.10">
    <property type="entry name" value="Chitobiase/beta-hexosaminidase domain 2-like"/>
    <property type="match status" value="1"/>
</dbReference>
<dbReference type="GO" id="GO:0033939">
    <property type="term" value="F:xylan alpha-1,2-glucuronosidase activity"/>
    <property type="evidence" value="ECO:0007669"/>
    <property type="project" value="UniProtKB-EC"/>
</dbReference>
<protein>
    <recommendedName>
        <fullName evidence="9">Xylan alpha-1,2-glucuronidase</fullName>
        <ecNumber evidence="9">3.2.1.131</ecNumber>
    </recommendedName>
</protein>
<evidence type="ECO:0000259" key="11">
    <source>
        <dbReference type="Pfam" id="PF03648"/>
    </source>
</evidence>
<dbReference type="KEGG" id="sfol:H3H32_34455"/>
<dbReference type="PANTHER" id="PTHR39207:SF1">
    <property type="entry name" value="ALPHA-GLUCURONIDASE A"/>
    <property type="match status" value="1"/>
</dbReference>
<dbReference type="EC" id="3.2.1.131" evidence="9"/>
<keyword evidence="2 7" id="KW-0858">Xylan degradation</keyword>
<feature type="chain" id="PRO_5028916673" description="Xylan alpha-1,2-glucuronidase" evidence="10">
    <location>
        <begin position="18"/>
        <end position="722"/>
    </location>
</feature>
<keyword evidence="15" id="KW-1185">Reference proteome</keyword>
<dbReference type="Pfam" id="PF03648">
    <property type="entry name" value="Glyco_hydro_67N"/>
    <property type="match status" value="1"/>
</dbReference>
<dbReference type="Gene3D" id="3.20.20.80">
    <property type="entry name" value="Glycosidases"/>
    <property type="match status" value="1"/>
</dbReference>
<gene>
    <name evidence="14" type="ORF">H3H32_34455</name>
</gene>
<evidence type="ECO:0000256" key="6">
    <source>
        <dbReference type="ARBA" id="ARBA00023326"/>
    </source>
</evidence>
<dbReference type="SUPFAM" id="SSF55545">
    <property type="entry name" value="beta-N-acetylhexosaminidase-like domain"/>
    <property type="match status" value="1"/>
</dbReference>
<dbReference type="GO" id="GO:0045493">
    <property type="term" value="P:xylan catabolic process"/>
    <property type="evidence" value="ECO:0007669"/>
    <property type="project" value="UniProtKB-KW"/>
</dbReference>
<feature type="domain" description="Glycosyl hydrolase family 67 C-terminal" evidence="12">
    <location>
        <begin position="478"/>
        <end position="700"/>
    </location>
</feature>
<feature type="active site" description="Proton acceptor" evidence="8">
    <location>
        <position position="395"/>
    </location>
</feature>
<evidence type="ECO:0000256" key="1">
    <source>
        <dbReference type="ARBA" id="ARBA00008833"/>
    </source>
</evidence>
<dbReference type="InterPro" id="IPR011395">
    <property type="entry name" value="Glyco_hydro_67_aGlcAse"/>
</dbReference>
<dbReference type="RefSeq" id="WP_182460224.1">
    <property type="nucleotide sequence ID" value="NZ_CP059732.1"/>
</dbReference>